<dbReference type="EMBL" id="JACSPQ010000009">
    <property type="protein sequence ID" value="MBD8002336.1"/>
    <property type="molecule type" value="Genomic_DNA"/>
</dbReference>
<dbReference type="RefSeq" id="WP_191710262.1">
    <property type="nucleotide sequence ID" value="NZ_JACSPQ010000009.1"/>
</dbReference>
<reference evidence="7 8" key="1">
    <citation type="submission" date="2020-08" db="EMBL/GenBank/DDBJ databases">
        <title>A Genomic Blueprint of the Chicken Gut Microbiome.</title>
        <authorList>
            <person name="Gilroy R."/>
            <person name="Ravi A."/>
            <person name="Getino M."/>
            <person name="Pursley I."/>
            <person name="Horton D.L."/>
            <person name="Alikhan N.-F."/>
            <person name="Baker D."/>
            <person name="Gharbi K."/>
            <person name="Hall N."/>
            <person name="Watson M."/>
            <person name="Adriaenssens E.M."/>
            <person name="Foster-Nyarko E."/>
            <person name="Jarju S."/>
            <person name="Secka A."/>
            <person name="Antonio M."/>
            <person name="Oren A."/>
            <person name="Chaudhuri R."/>
            <person name="La Ragione R.M."/>
            <person name="Hildebrand F."/>
            <person name="Pallen M.J."/>
        </authorList>
    </citation>
    <scope>NUCLEOTIDE SEQUENCE [LARGE SCALE GENOMIC DNA]</scope>
    <source>
        <strain evidence="7 8">Sa1YUN3</strain>
    </source>
</reference>
<evidence type="ECO:0000256" key="3">
    <source>
        <dbReference type="ARBA" id="ARBA00022723"/>
    </source>
</evidence>
<dbReference type="InterPro" id="IPR023885">
    <property type="entry name" value="4Fe4S-binding_SPASM_dom"/>
</dbReference>
<dbReference type="PANTHER" id="PTHR11228">
    <property type="entry name" value="RADICAL SAM DOMAIN PROTEIN"/>
    <property type="match status" value="1"/>
</dbReference>
<evidence type="ECO:0000256" key="1">
    <source>
        <dbReference type="ARBA" id="ARBA00001966"/>
    </source>
</evidence>
<evidence type="ECO:0000313" key="8">
    <source>
        <dbReference type="Proteomes" id="UP000616346"/>
    </source>
</evidence>
<dbReference type="SFLD" id="SFLDS00029">
    <property type="entry name" value="Radical_SAM"/>
    <property type="match status" value="1"/>
</dbReference>
<keyword evidence="3" id="KW-0479">Metal-binding</keyword>
<keyword evidence="4" id="KW-0408">Iron</keyword>
<keyword evidence="8" id="KW-1185">Reference proteome</keyword>
<evidence type="ECO:0000256" key="2">
    <source>
        <dbReference type="ARBA" id="ARBA00022691"/>
    </source>
</evidence>
<feature type="domain" description="Radical SAM core" evidence="6">
    <location>
        <begin position="137"/>
        <end position="358"/>
    </location>
</feature>
<dbReference type="Proteomes" id="UP000616346">
    <property type="component" value="Unassembled WGS sequence"/>
</dbReference>
<accession>A0ABR8VCH4</accession>
<comment type="caution">
    <text evidence="7">The sequence shown here is derived from an EMBL/GenBank/DDBJ whole genome shotgun (WGS) entry which is preliminary data.</text>
</comment>
<dbReference type="Pfam" id="PF13186">
    <property type="entry name" value="SPASM"/>
    <property type="match status" value="1"/>
</dbReference>
<gene>
    <name evidence="7" type="ORF">H9626_08950</name>
</gene>
<dbReference type="PANTHER" id="PTHR11228:SF7">
    <property type="entry name" value="PQQA PEPTIDE CYCLASE"/>
    <property type="match status" value="1"/>
</dbReference>
<dbReference type="SFLD" id="SFLDG01067">
    <property type="entry name" value="SPASM/twitch_domain_containing"/>
    <property type="match status" value="1"/>
</dbReference>
<protein>
    <submittedName>
        <fullName evidence="7">Radical SAM protein</fullName>
    </submittedName>
</protein>
<dbReference type="Gene3D" id="3.20.20.70">
    <property type="entry name" value="Aldolase class I"/>
    <property type="match status" value="1"/>
</dbReference>
<sequence>MTNNDIYILNPHYHLRNDTRRILLFSKFHTNGKSSNNWYGFIHPLQAIMLGFFTYKRNLKENITLLSQYFHRTESEIERYVIPFINNDKLLSTHWHNTEIIFPKNVLVKASQNDTYLALSPDSFICHDLDLISRRLYNAPLSITLMLTNRCVTHCNYCYADTHTRIMNRLSTERICELIEEAGKLQMKSVNLIGGEIFLHPDWALILKKTVDYKVETEYISTKMPLTSNIIDALLWTGYKGIIQISLDSLNSDVLKSSLNVGNDYLKSVINGIMLLDDSGLKFQVSTVLTTYNSDIKIMTELFSFLSKLKNITTWNIVTVHDSLNSQLKDFHSLKPSHEQLNKLFEELKETVKYSKINVAIDENTLNKEYYSDQGGSKYFKGNKCSALSMQFFILPDGKVTICEQLYWHPYFIIGDVCNNSLSSVWNSKRAKFLAYRAWNDIRPTSKCYECTLNKECFEHNNRCWVDIMKAYGKDNYDYPDPRCEFADKMKNYIGY</sequence>
<keyword evidence="2" id="KW-0949">S-adenosyl-L-methionine</keyword>
<dbReference type="InterPro" id="IPR013785">
    <property type="entry name" value="Aldolase_TIM"/>
</dbReference>
<proteinExistence type="predicted"/>
<name>A0ABR8VCH4_9BACT</name>
<evidence type="ECO:0000256" key="5">
    <source>
        <dbReference type="ARBA" id="ARBA00023014"/>
    </source>
</evidence>
<evidence type="ECO:0000313" key="7">
    <source>
        <dbReference type="EMBL" id="MBD8002336.1"/>
    </source>
</evidence>
<evidence type="ECO:0000256" key="4">
    <source>
        <dbReference type="ARBA" id="ARBA00023004"/>
    </source>
</evidence>
<dbReference type="PROSITE" id="PS51918">
    <property type="entry name" value="RADICAL_SAM"/>
    <property type="match status" value="1"/>
</dbReference>
<comment type="cofactor">
    <cofactor evidence="1">
        <name>[4Fe-4S] cluster</name>
        <dbReference type="ChEBI" id="CHEBI:49883"/>
    </cofactor>
</comment>
<dbReference type="InterPro" id="IPR050377">
    <property type="entry name" value="Radical_SAM_PqqE_MftC-like"/>
</dbReference>
<dbReference type="InterPro" id="IPR007197">
    <property type="entry name" value="rSAM"/>
</dbReference>
<dbReference type="Pfam" id="PF04055">
    <property type="entry name" value="Radical_SAM"/>
    <property type="match status" value="1"/>
</dbReference>
<dbReference type="CDD" id="cd21109">
    <property type="entry name" value="SPASM"/>
    <property type="match status" value="1"/>
</dbReference>
<dbReference type="SUPFAM" id="SSF102114">
    <property type="entry name" value="Radical SAM enzymes"/>
    <property type="match status" value="1"/>
</dbReference>
<organism evidence="7 8">
    <name type="scientific">Phocaeicola faecium</name>
    <dbReference type="NCBI Taxonomy" id="2762213"/>
    <lineage>
        <taxon>Bacteria</taxon>
        <taxon>Pseudomonadati</taxon>
        <taxon>Bacteroidota</taxon>
        <taxon>Bacteroidia</taxon>
        <taxon>Bacteroidales</taxon>
        <taxon>Bacteroidaceae</taxon>
        <taxon>Phocaeicola</taxon>
    </lineage>
</organism>
<evidence type="ECO:0000259" key="6">
    <source>
        <dbReference type="PROSITE" id="PS51918"/>
    </source>
</evidence>
<dbReference type="InterPro" id="IPR058240">
    <property type="entry name" value="rSAM_sf"/>
</dbReference>
<keyword evidence="5" id="KW-0411">Iron-sulfur</keyword>
<dbReference type="CDD" id="cd01335">
    <property type="entry name" value="Radical_SAM"/>
    <property type="match status" value="1"/>
</dbReference>